<sequence>MLISQLSKTIDPCKLARQGKLFEGSLAVACFSRLVDVLADDQGEVRVELRFYVDECSNVILEGCLNLECNMICQRCLDVADISVHVDILLMAVWTDEQAKALSVKYDPLFLQKEPIELIPLLEDELLLGLPLIPYHNSDCYSKQIWTAKSKYFVGRKGNENVVNKETDNPFSALAKLKADVATIQES</sequence>
<proteinExistence type="inferred from homology"/>
<organism evidence="6 7">
    <name type="scientific">Candidatus Endonucleibacter bathymodioli</name>
    <dbReference type="NCBI Taxonomy" id="539814"/>
    <lineage>
        <taxon>Bacteria</taxon>
        <taxon>Pseudomonadati</taxon>
        <taxon>Pseudomonadota</taxon>
        <taxon>Gammaproteobacteria</taxon>
        <taxon>Oceanospirillales</taxon>
        <taxon>Endozoicomonadaceae</taxon>
        <taxon>Candidatus Endonucleibacter</taxon>
    </lineage>
</organism>
<evidence type="ECO:0000256" key="1">
    <source>
        <dbReference type="ARBA" id="ARBA00002868"/>
    </source>
</evidence>
<dbReference type="Pfam" id="PF02620">
    <property type="entry name" value="YceD"/>
    <property type="match status" value="1"/>
</dbReference>
<dbReference type="GO" id="GO:0042254">
    <property type="term" value="P:ribosome biogenesis"/>
    <property type="evidence" value="ECO:0007669"/>
    <property type="project" value="UniProtKB-KW"/>
</dbReference>
<dbReference type="GO" id="GO:0005829">
    <property type="term" value="C:cytosol"/>
    <property type="evidence" value="ECO:0007669"/>
    <property type="project" value="TreeGrafter"/>
</dbReference>
<evidence type="ECO:0000313" key="6">
    <source>
        <dbReference type="EMBL" id="MDP0587893.1"/>
    </source>
</evidence>
<evidence type="ECO:0000256" key="5">
    <source>
        <dbReference type="ARBA" id="ARBA00031841"/>
    </source>
</evidence>
<protein>
    <recommendedName>
        <fullName evidence="3">Large ribosomal RNA subunit accumulation protein YceD</fullName>
    </recommendedName>
    <alternativeName>
        <fullName evidence="5">23S rRNA accumulation protein YceD</fullName>
    </alternativeName>
</protein>
<dbReference type="Proteomes" id="UP001178148">
    <property type="component" value="Unassembled WGS sequence"/>
</dbReference>
<dbReference type="InterPro" id="IPR039255">
    <property type="entry name" value="YceD_bac"/>
</dbReference>
<comment type="function">
    <text evidence="1">Plays a role in synthesis, processing and/or stability of 23S rRNA.</text>
</comment>
<dbReference type="EMBL" id="JASXSV010000001">
    <property type="protein sequence ID" value="MDP0587893.1"/>
    <property type="molecule type" value="Genomic_DNA"/>
</dbReference>
<dbReference type="InterPro" id="IPR003772">
    <property type="entry name" value="YceD"/>
</dbReference>
<evidence type="ECO:0000256" key="4">
    <source>
        <dbReference type="ARBA" id="ARBA00022517"/>
    </source>
</evidence>
<evidence type="ECO:0000256" key="3">
    <source>
        <dbReference type="ARBA" id="ARBA00015716"/>
    </source>
</evidence>
<comment type="caution">
    <text evidence="6">The sequence shown here is derived from an EMBL/GenBank/DDBJ whole genome shotgun (WGS) entry which is preliminary data.</text>
</comment>
<keyword evidence="7" id="KW-1185">Reference proteome</keyword>
<dbReference type="AlphaFoldDB" id="A0AA90SWP4"/>
<dbReference type="PANTHER" id="PTHR38099:SF1">
    <property type="entry name" value="LARGE RIBOSOMAL RNA SUBUNIT ACCUMULATION PROTEIN YCED"/>
    <property type="match status" value="1"/>
</dbReference>
<keyword evidence="4" id="KW-0690">Ribosome biogenesis</keyword>
<gene>
    <name evidence="6" type="ORF">QS748_01245</name>
</gene>
<name>A0AA90SWP4_9GAMM</name>
<dbReference type="PANTHER" id="PTHR38099">
    <property type="entry name" value="LARGE RIBOSOMAL RNA SUBUNIT ACCUMULATION PROTEIN YCED"/>
    <property type="match status" value="1"/>
</dbReference>
<evidence type="ECO:0000313" key="7">
    <source>
        <dbReference type="Proteomes" id="UP001178148"/>
    </source>
</evidence>
<reference evidence="6 7" key="1">
    <citation type="journal article" date="2023" name="bioRxiv">
        <title>An intranuclear bacterial parasite of deep-sea mussels expresses apoptosis inhibitors acquired from its host.</title>
        <authorList>
            <person name="Gonzalez Porras M.A."/>
            <person name="Assie A."/>
            <person name="Tietjen M."/>
            <person name="Violette M."/>
            <person name="Kleiner M."/>
            <person name="Gruber-Vodicka H."/>
            <person name="Dubilier N."/>
            <person name="Leisch N."/>
        </authorList>
    </citation>
    <scope>NUCLEOTIDE SEQUENCE [LARGE SCALE GENOMIC DNA]</scope>
    <source>
        <strain evidence="6">IAP13</strain>
    </source>
</reference>
<comment type="similarity">
    <text evidence="2">Belongs to the DUF177 domain family.</text>
</comment>
<evidence type="ECO:0000256" key="2">
    <source>
        <dbReference type="ARBA" id="ARBA00010740"/>
    </source>
</evidence>
<accession>A0AA90SWP4</accession>